<comment type="caution">
    <text evidence="2">The sequence shown here is derived from an EMBL/GenBank/DDBJ whole genome shotgun (WGS) entry which is preliminary data.</text>
</comment>
<dbReference type="PANTHER" id="PTHR31025">
    <property type="entry name" value="SI:CH211-196P9.1-RELATED"/>
    <property type="match status" value="1"/>
</dbReference>
<evidence type="ECO:0000313" key="2">
    <source>
        <dbReference type="EMBL" id="KAG5279480.1"/>
    </source>
</evidence>
<dbReference type="Proteomes" id="UP000823561">
    <property type="component" value="Chromosome 6"/>
</dbReference>
<dbReference type="EMBL" id="JADWDJ010000006">
    <property type="protein sequence ID" value="KAG5279480.1"/>
    <property type="molecule type" value="Genomic_DNA"/>
</dbReference>
<name>A0AAV6GX32_9TELE</name>
<evidence type="ECO:0000313" key="3">
    <source>
        <dbReference type="Proteomes" id="UP000823561"/>
    </source>
</evidence>
<accession>A0AAV6GX32</accession>
<evidence type="ECO:0008006" key="4">
    <source>
        <dbReference type="Google" id="ProtNLM"/>
    </source>
</evidence>
<gene>
    <name evidence="2" type="ORF">AALO_G00078240</name>
</gene>
<keyword evidence="3" id="KW-1185">Reference proteome</keyword>
<feature type="region of interest" description="Disordered" evidence="1">
    <location>
        <begin position="78"/>
        <end position="121"/>
    </location>
</feature>
<evidence type="ECO:0000256" key="1">
    <source>
        <dbReference type="SAM" id="MobiDB-lite"/>
    </source>
</evidence>
<feature type="compositionally biased region" description="Polar residues" evidence="1">
    <location>
        <begin position="93"/>
        <end position="110"/>
    </location>
</feature>
<proteinExistence type="predicted"/>
<reference evidence="2" key="1">
    <citation type="submission" date="2020-10" db="EMBL/GenBank/DDBJ databases">
        <title>Chromosome-scale genome assembly of the Allis shad, Alosa alosa.</title>
        <authorList>
            <person name="Margot Z."/>
            <person name="Christophe K."/>
            <person name="Cabau C."/>
            <person name="Louis A."/>
            <person name="Berthelot C."/>
            <person name="Parey E."/>
            <person name="Roest Crollius H."/>
            <person name="Montfort J."/>
            <person name="Robinson-Rechavi M."/>
            <person name="Bucao C."/>
            <person name="Bouchez O."/>
            <person name="Gislard M."/>
            <person name="Lluch J."/>
            <person name="Milhes M."/>
            <person name="Lampietro C."/>
            <person name="Lopez Roques C."/>
            <person name="Donnadieu C."/>
            <person name="Braasch I."/>
            <person name="Desvignes T."/>
            <person name="Postlethwait J."/>
            <person name="Bobe J."/>
            <person name="Guiguen Y."/>
        </authorList>
    </citation>
    <scope>NUCLEOTIDE SEQUENCE</scope>
    <source>
        <strain evidence="2">M-15738</strain>
        <tissue evidence="2">Blood</tissue>
    </source>
</reference>
<sequence length="507" mass="58028">MLFRVILAPDDIRRLRIESVPETLDAFINILKRELSLDATLIVQFEDPNFGNELCNLTSMSDLPEERATLRVFQKHVPEPSNAQETSNDDQLSDSTLDTASLQSTSSGDSTPRRSGFLPDPFVIPKFPTDIELKLKRGNDGYFRDGSLLEVPKSMSSDILDGLAEAIFAIKTHPTNGECAIVAKALVDKFPCLKEAGSTCGWYAWKYSIYYKMGNFRQQLRIAGSVELSVHKRSASGDTRRPKKAMRSEVNFLPEPPQNRSLEMLEQDRRNLESEMMKRNVDWKKVDALMDSTFSLRRKEIIGEEPLVKDLKARWSALFTERQIEAEFRRIVSSNLKQPFFDRLDEFVPRFLRLYRQRLQSVKELKPFVESLDDDKRAVVLLGLSHFLKDDPSHFFKMCKPTEESEAVKGMDVGILVVTEEDPQRPVPKEMIDIALILEVYVVLRDLRDVPNAFALLMGLLYVFNIHYPKGLKYMFEVIQKVIMNIGGDTCSSRVNGLWNKLMPMSL</sequence>
<protein>
    <recommendedName>
        <fullName evidence="4">Sterile alpha motif domain-containing protein 3-like</fullName>
    </recommendedName>
</protein>
<dbReference type="AlphaFoldDB" id="A0AAV6GX32"/>
<organism evidence="2 3">
    <name type="scientific">Alosa alosa</name>
    <name type="common">allis shad</name>
    <dbReference type="NCBI Taxonomy" id="278164"/>
    <lineage>
        <taxon>Eukaryota</taxon>
        <taxon>Metazoa</taxon>
        <taxon>Chordata</taxon>
        <taxon>Craniata</taxon>
        <taxon>Vertebrata</taxon>
        <taxon>Euteleostomi</taxon>
        <taxon>Actinopterygii</taxon>
        <taxon>Neopterygii</taxon>
        <taxon>Teleostei</taxon>
        <taxon>Clupei</taxon>
        <taxon>Clupeiformes</taxon>
        <taxon>Clupeoidei</taxon>
        <taxon>Clupeidae</taxon>
        <taxon>Alosa</taxon>
    </lineage>
</organism>
<dbReference type="PANTHER" id="PTHR31025:SF19">
    <property type="entry name" value="SI:CH73-42K18.1-RELATED"/>
    <property type="match status" value="1"/>
</dbReference>